<dbReference type="EMBL" id="JAULSX010000009">
    <property type="protein sequence ID" value="KAK3486124.1"/>
    <property type="molecule type" value="Genomic_DNA"/>
</dbReference>
<dbReference type="GeneID" id="87871759"/>
<dbReference type="RefSeq" id="XP_062688887.1">
    <property type="nucleotide sequence ID" value="XM_062834137.1"/>
</dbReference>
<evidence type="ECO:0000313" key="2">
    <source>
        <dbReference type="EMBL" id="KAK3486124.1"/>
    </source>
</evidence>
<accession>A0AAJ0I089</accession>
<keyword evidence="1" id="KW-0812">Transmembrane</keyword>
<organism evidence="2 3">
    <name type="scientific">Neurospora hispaniola</name>
    <dbReference type="NCBI Taxonomy" id="588809"/>
    <lineage>
        <taxon>Eukaryota</taxon>
        <taxon>Fungi</taxon>
        <taxon>Dikarya</taxon>
        <taxon>Ascomycota</taxon>
        <taxon>Pezizomycotina</taxon>
        <taxon>Sordariomycetes</taxon>
        <taxon>Sordariomycetidae</taxon>
        <taxon>Sordariales</taxon>
        <taxon>Sordariaceae</taxon>
        <taxon>Neurospora</taxon>
    </lineage>
</organism>
<sequence>MIFTDTSESPVQPDPTTLACCRACEFAGLRVVVVLVLLQDRSPSRGSARLPLLASAVVFFFAILIALDNDVQKADLSLVERGLWMGSDFGSMHYRQDGRELLVQRSSPLFTYIVKIVYSIVHRRSNHWDYNFTARVLRATMANLPIWPASLERQHANKLHL</sequence>
<dbReference type="Proteomes" id="UP001285908">
    <property type="component" value="Unassembled WGS sequence"/>
</dbReference>
<dbReference type="AlphaFoldDB" id="A0AAJ0I089"/>
<feature type="transmembrane region" description="Helical" evidence="1">
    <location>
        <begin position="50"/>
        <end position="67"/>
    </location>
</feature>
<gene>
    <name evidence="2" type="ORF">B0T23DRAFT_246468</name>
</gene>
<proteinExistence type="predicted"/>
<reference evidence="2 3" key="1">
    <citation type="journal article" date="2023" name="Mol. Phylogenet. Evol.">
        <title>Genome-scale phylogeny and comparative genomics of the fungal order Sordariales.</title>
        <authorList>
            <person name="Hensen N."/>
            <person name="Bonometti L."/>
            <person name="Westerberg I."/>
            <person name="Brannstrom I.O."/>
            <person name="Guillou S."/>
            <person name="Cros-Aarteil S."/>
            <person name="Calhoun S."/>
            <person name="Haridas S."/>
            <person name="Kuo A."/>
            <person name="Mondo S."/>
            <person name="Pangilinan J."/>
            <person name="Riley R."/>
            <person name="LaButti K."/>
            <person name="Andreopoulos B."/>
            <person name="Lipzen A."/>
            <person name="Chen C."/>
            <person name="Yan M."/>
            <person name="Daum C."/>
            <person name="Ng V."/>
            <person name="Clum A."/>
            <person name="Steindorff A."/>
            <person name="Ohm R.A."/>
            <person name="Martin F."/>
            <person name="Silar P."/>
            <person name="Natvig D.O."/>
            <person name="Lalanne C."/>
            <person name="Gautier V."/>
            <person name="Ament-Velasquez S.L."/>
            <person name="Kruys A."/>
            <person name="Hutchinson M.I."/>
            <person name="Powell A.J."/>
            <person name="Barry K."/>
            <person name="Miller A.N."/>
            <person name="Grigoriev I.V."/>
            <person name="Debuchy R."/>
            <person name="Gladieux P."/>
            <person name="Hiltunen Thoren M."/>
            <person name="Johannesson H."/>
        </authorList>
    </citation>
    <scope>NUCLEOTIDE SEQUENCE [LARGE SCALE GENOMIC DNA]</scope>
    <source>
        <strain evidence="2 3">FGSC 10403</strain>
    </source>
</reference>
<keyword evidence="3" id="KW-1185">Reference proteome</keyword>
<evidence type="ECO:0000313" key="3">
    <source>
        <dbReference type="Proteomes" id="UP001285908"/>
    </source>
</evidence>
<name>A0AAJ0I089_9PEZI</name>
<keyword evidence="1" id="KW-0472">Membrane</keyword>
<protein>
    <submittedName>
        <fullName evidence="2">Uncharacterized protein</fullName>
    </submittedName>
</protein>
<comment type="caution">
    <text evidence="2">The sequence shown here is derived from an EMBL/GenBank/DDBJ whole genome shotgun (WGS) entry which is preliminary data.</text>
</comment>
<keyword evidence="1" id="KW-1133">Transmembrane helix</keyword>
<evidence type="ECO:0000256" key="1">
    <source>
        <dbReference type="SAM" id="Phobius"/>
    </source>
</evidence>